<keyword evidence="1" id="KW-0812">Transmembrane</keyword>
<dbReference type="EMBL" id="FOFZ01000007">
    <property type="protein sequence ID" value="SER11968.1"/>
    <property type="molecule type" value="Genomic_DNA"/>
</dbReference>
<accession>A0A1H9LKS1</accession>
<dbReference type="AlphaFoldDB" id="A0A1H9LKS1"/>
<dbReference type="RefSeq" id="WP_083380445.1">
    <property type="nucleotide sequence ID" value="NZ_CBCRVS010000005.1"/>
</dbReference>
<evidence type="ECO:0000313" key="2">
    <source>
        <dbReference type="EMBL" id="SER11968.1"/>
    </source>
</evidence>
<dbReference type="OrthoDB" id="1228719at2"/>
<organism evidence="2 3">
    <name type="scientific">Flavobacterium frigoris</name>
    <dbReference type="NCBI Taxonomy" id="229204"/>
    <lineage>
        <taxon>Bacteria</taxon>
        <taxon>Pseudomonadati</taxon>
        <taxon>Bacteroidota</taxon>
        <taxon>Flavobacteriia</taxon>
        <taxon>Flavobacteriales</taxon>
        <taxon>Flavobacteriaceae</taxon>
        <taxon>Flavobacterium</taxon>
    </lineage>
</organism>
<feature type="transmembrane region" description="Helical" evidence="1">
    <location>
        <begin position="7"/>
        <end position="29"/>
    </location>
</feature>
<dbReference type="Proteomes" id="UP000183658">
    <property type="component" value="Unassembled WGS sequence"/>
</dbReference>
<keyword evidence="1" id="KW-0472">Membrane</keyword>
<keyword evidence="1" id="KW-1133">Transmembrane helix</keyword>
<protein>
    <recommendedName>
        <fullName evidence="4">Major capsid protein</fullName>
    </recommendedName>
</protein>
<evidence type="ECO:0008006" key="4">
    <source>
        <dbReference type="Google" id="ProtNLM"/>
    </source>
</evidence>
<evidence type="ECO:0000256" key="1">
    <source>
        <dbReference type="SAM" id="Phobius"/>
    </source>
</evidence>
<reference evidence="3" key="1">
    <citation type="submission" date="2016-10" db="EMBL/GenBank/DDBJ databases">
        <authorList>
            <person name="Varghese N."/>
            <person name="Submissions S."/>
        </authorList>
    </citation>
    <scope>NUCLEOTIDE SEQUENCE [LARGE SCALE GENOMIC DNA]</scope>
    <source>
        <strain evidence="3">DSM 15719</strain>
    </source>
</reference>
<sequence length="362" mass="39356">MKKTRKISIPAILCNICLAIIAAVLISFIADLNAFAVAMIIFTLGTGLQFLFPNKVKGLLYAGVYREIWTGELVESFQPEIEASFLNEIPDESRHVTSSSSGENQVIHLVDIGADPEVLINNTTYPIGYSTLENGDIAFQLDKFTTVATKVTDDELYAITYVKIAVVNKKHKNAILAKKFAKATHALAPQSHTVATPVLGTTGATVAGKKLATVNDIIDLGGALSAAGVPDDGSRILVLNTLHNTGIVKEVKDFYKDYLNIATGQLRPLFHGFKVYLYHAMPFYLAADNTKVSFGAVFNPAIHNVASVVFYAPDMFRAEGSTKMYYDEPDTQNQAAAVNYRHYYLVSPKKARAIGALVTANA</sequence>
<name>A0A1H9LKS1_FLAFI</name>
<keyword evidence="3" id="KW-1185">Reference proteome</keyword>
<proteinExistence type="predicted"/>
<evidence type="ECO:0000313" key="3">
    <source>
        <dbReference type="Proteomes" id="UP000183658"/>
    </source>
</evidence>
<gene>
    <name evidence="2" type="ORF">SAMN05444355_10763</name>
</gene>
<feature type="transmembrane region" description="Helical" evidence="1">
    <location>
        <begin position="35"/>
        <end position="52"/>
    </location>
</feature>